<dbReference type="GO" id="GO:0004810">
    <property type="term" value="F:CCA tRNA nucleotidyltransferase activity"/>
    <property type="evidence" value="ECO:0007669"/>
    <property type="project" value="InterPro"/>
</dbReference>
<dbReference type="PANTHER" id="PTHR11933">
    <property type="entry name" value="TRNA 5-METHYLAMINOMETHYL-2-THIOURIDYLATE -METHYLTRANSFERASE"/>
    <property type="match status" value="1"/>
</dbReference>
<dbReference type="Gene3D" id="3.40.50.620">
    <property type="entry name" value="HUPs"/>
    <property type="match status" value="1"/>
</dbReference>
<reference evidence="5 6" key="1">
    <citation type="submission" date="2019-04" db="EMBL/GenBank/DDBJ databases">
        <title>Geobacter ruber sp. nov., ferric-reducing bacteria isolated from paddy soil.</title>
        <authorList>
            <person name="Xu Z."/>
            <person name="Masuda Y."/>
            <person name="Itoh H."/>
            <person name="Senoo K."/>
        </authorList>
    </citation>
    <scope>NUCLEOTIDE SEQUENCE [LARGE SCALE GENOMIC DNA]</scope>
    <source>
        <strain evidence="5 6">Red88</strain>
    </source>
</reference>
<dbReference type="Pfam" id="PF18297">
    <property type="entry name" value="NFACT-R_2"/>
    <property type="match status" value="1"/>
</dbReference>
<dbReference type="EMBL" id="SRSD01000001">
    <property type="protein sequence ID" value="KAA0895449.1"/>
    <property type="molecule type" value="Genomic_DNA"/>
</dbReference>
<dbReference type="AlphaFoldDB" id="A0A5A9XTP1"/>
<dbReference type="InterPro" id="IPR014729">
    <property type="entry name" value="Rossmann-like_a/b/a_fold"/>
</dbReference>
<dbReference type="SUPFAM" id="SSF52402">
    <property type="entry name" value="Adenine nucleotide alpha hydrolases-like"/>
    <property type="match status" value="1"/>
</dbReference>
<keyword evidence="2" id="KW-0067">ATP-binding</keyword>
<dbReference type="InterPro" id="IPR059101">
    <property type="entry name" value="NFACT-R_2"/>
</dbReference>
<dbReference type="GO" id="GO:0005524">
    <property type="term" value="F:ATP binding"/>
    <property type="evidence" value="ECO:0007669"/>
    <property type="project" value="UniProtKB-KW"/>
</dbReference>
<dbReference type="Pfam" id="PF02568">
    <property type="entry name" value="ThiI"/>
    <property type="match status" value="1"/>
</dbReference>
<sequence>MKRKALALLSGGLDSTLAVKLMLDLGIDVEALNFTSPFCTCTGKNAGCKSEAVRVAEEFQIPIKVMNKGLDYLEVVRNPRHGYGKGINPCIDCRIYLLRKAKEYMTESGADFVFTGEVLGQRPMSQRRDAMRVIERESGLEDLLLRPLSAHFLPPTLPEREGWIDREKLLAIRGRSRKDQIQLADEMDVRNYPCPAGGCLLTELSFVPKVQDIFDHSDELNLRDCRLLKIGRHFRIGARTKVIIGRNEADNNLLENVMQTGETAITWMDGNTPAGVIIGDQDPAGIGLAARILLRYTKAEQTAACRVKVRCNGAEEIITVANDLNETAVTPYLIA</sequence>
<feature type="domain" description="NFACT protein RNA binding" evidence="4">
    <location>
        <begin position="231"/>
        <end position="322"/>
    </location>
</feature>
<proteinExistence type="predicted"/>
<dbReference type="RefSeq" id="WP_149306028.1">
    <property type="nucleotide sequence ID" value="NZ_SRSD01000001.1"/>
</dbReference>
<comment type="caution">
    <text evidence="5">The sequence shown here is derived from an EMBL/GenBank/DDBJ whole genome shotgun (WGS) entry which is preliminary data.</text>
</comment>
<evidence type="ECO:0000259" key="4">
    <source>
        <dbReference type="Pfam" id="PF18297"/>
    </source>
</evidence>
<evidence type="ECO:0000256" key="1">
    <source>
        <dbReference type="ARBA" id="ARBA00022741"/>
    </source>
</evidence>
<evidence type="ECO:0000313" key="6">
    <source>
        <dbReference type="Proteomes" id="UP000324298"/>
    </source>
</evidence>
<protein>
    <submittedName>
        <fullName evidence="5">Uncharacterized protein</fullName>
    </submittedName>
</protein>
<keyword evidence="1" id="KW-0547">Nucleotide-binding</keyword>
<evidence type="ECO:0000313" key="5">
    <source>
        <dbReference type="EMBL" id="KAA0895449.1"/>
    </source>
</evidence>
<organism evidence="5 6">
    <name type="scientific">Oryzomonas rubra</name>
    <dbReference type="NCBI Taxonomy" id="2509454"/>
    <lineage>
        <taxon>Bacteria</taxon>
        <taxon>Pseudomonadati</taxon>
        <taxon>Thermodesulfobacteriota</taxon>
        <taxon>Desulfuromonadia</taxon>
        <taxon>Geobacterales</taxon>
        <taxon>Geobacteraceae</taxon>
        <taxon>Oryzomonas</taxon>
    </lineage>
</organism>
<name>A0A5A9XTP1_9BACT</name>
<evidence type="ECO:0000256" key="2">
    <source>
        <dbReference type="ARBA" id="ARBA00022840"/>
    </source>
</evidence>
<dbReference type="Proteomes" id="UP000324298">
    <property type="component" value="Unassembled WGS sequence"/>
</dbReference>
<dbReference type="OrthoDB" id="9781887at2"/>
<evidence type="ECO:0000259" key="3">
    <source>
        <dbReference type="Pfam" id="PF02568"/>
    </source>
</evidence>
<dbReference type="InterPro" id="IPR020536">
    <property type="entry name" value="ThiI_AANH"/>
</dbReference>
<gene>
    <name evidence="5" type="ORF">ET418_02710</name>
</gene>
<keyword evidence="6" id="KW-1185">Reference proteome</keyword>
<dbReference type="PANTHER" id="PTHR11933:SF6">
    <property type="entry name" value="THIL AANH DOMAIN-CONTAINING PROTEIN"/>
    <property type="match status" value="1"/>
</dbReference>
<accession>A0A5A9XTP1</accession>
<feature type="domain" description="Thil AANH" evidence="3">
    <location>
        <begin position="3"/>
        <end position="148"/>
    </location>
</feature>